<accession>A0AB94IXU3</accession>
<keyword evidence="1" id="KW-0805">Transcription regulation</keyword>
<dbReference type="SUPFAM" id="SSF52540">
    <property type="entry name" value="P-loop containing nucleoside triphosphate hydrolases"/>
    <property type="match status" value="1"/>
</dbReference>
<evidence type="ECO:0000256" key="3">
    <source>
        <dbReference type="ARBA" id="ARBA00023163"/>
    </source>
</evidence>
<dbReference type="Gene3D" id="3.40.50.300">
    <property type="entry name" value="P-loop containing nucleotide triphosphate hydrolases"/>
    <property type="match status" value="1"/>
</dbReference>
<gene>
    <name evidence="5" type="ORF">SY1_14690</name>
</gene>
<dbReference type="SMART" id="SM00421">
    <property type="entry name" value="HTH_LUXR"/>
    <property type="match status" value="1"/>
</dbReference>
<dbReference type="Proteomes" id="UP000008957">
    <property type="component" value="Chromosome"/>
</dbReference>
<organism evidence="5 6">
    <name type="scientific">Fretibacterium fastidiosum</name>
    <dbReference type="NCBI Taxonomy" id="651822"/>
    <lineage>
        <taxon>Bacteria</taxon>
        <taxon>Thermotogati</taxon>
        <taxon>Synergistota</taxon>
        <taxon>Synergistia</taxon>
        <taxon>Synergistales</taxon>
        <taxon>Aminobacteriaceae</taxon>
        <taxon>Fretibacterium</taxon>
    </lineage>
</organism>
<evidence type="ECO:0000256" key="1">
    <source>
        <dbReference type="ARBA" id="ARBA00023015"/>
    </source>
</evidence>
<keyword evidence="6" id="KW-1185">Reference proteome</keyword>
<dbReference type="InterPro" id="IPR000792">
    <property type="entry name" value="Tscrpt_reg_LuxR_C"/>
</dbReference>
<protein>
    <submittedName>
        <fullName evidence="5">ATP-dependent transcriptional regulator</fullName>
    </submittedName>
</protein>
<evidence type="ECO:0000259" key="4">
    <source>
        <dbReference type="PROSITE" id="PS50043"/>
    </source>
</evidence>
<dbReference type="GO" id="GO:0003677">
    <property type="term" value="F:DNA binding"/>
    <property type="evidence" value="ECO:0007669"/>
    <property type="project" value="UniProtKB-KW"/>
</dbReference>
<dbReference type="RefSeq" id="WP_015556651.1">
    <property type="nucleotide sequence ID" value="NC_021038.1"/>
</dbReference>
<keyword evidence="2" id="KW-0238">DNA-binding</keyword>
<dbReference type="PROSITE" id="PS50043">
    <property type="entry name" value="HTH_LUXR_2"/>
    <property type="match status" value="1"/>
</dbReference>
<dbReference type="Pfam" id="PF17874">
    <property type="entry name" value="TPR_MalT"/>
    <property type="match status" value="1"/>
</dbReference>
<evidence type="ECO:0000313" key="5">
    <source>
        <dbReference type="EMBL" id="CBL28504.1"/>
    </source>
</evidence>
<dbReference type="Gene3D" id="1.10.10.10">
    <property type="entry name" value="Winged helix-like DNA-binding domain superfamily/Winged helix DNA-binding domain"/>
    <property type="match status" value="1"/>
</dbReference>
<dbReference type="InterPro" id="IPR059106">
    <property type="entry name" value="WHD_MalT"/>
</dbReference>
<dbReference type="Pfam" id="PF00196">
    <property type="entry name" value="GerE"/>
    <property type="match status" value="1"/>
</dbReference>
<proteinExistence type="predicted"/>
<dbReference type="InterPro" id="IPR041617">
    <property type="entry name" value="TPR_MalT"/>
</dbReference>
<dbReference type="GO" id="GO:0006355">
    <property type="term" value="P:regulation of DNA-templated transcription"/>
    <property type="evidence" value="ECO:0007669"/>
    <property type="project" value="InterPro"/>
</dbReference>
<keyword evidence="3" id="KW-0804">Transcription</keyword>
<dbReference type="SUPFAM" id="SSF46894">
    <property type="entry name" value="C-terminal effector domain of the bipartite response regulators"/>
    <property type="match status" value="1"/>
</dbReference>
<dbReference type="AlphaFoldDB" id="A0AB94IXU3"/>
<dbReference type="InterPro" id="IPR036388">
    <property type="entry name" value="WH-like_DNA-bd_sf"/>
</dbReference>
<reference evidence="5 6" key="2">
    <citation type="submission" date="2010-03" db="EMBL/GenBank/DDBJ databases">
        <authorList>
            <person name="Pajon A."/>
        </authorList>
    </citation>
    <scope>NUCLEOTIDE SEQUENCE [LARGE SCALE GENOMIC DNA]</scope>
    <source>
        <strain evidence="5 6">SGP1</strain>
    </source>
</reference>
<feature type="domain" description="HTH luxR-type" evidence="4">
    <location>
        <begin position="798"/>
        <end position="863"/>
    </location>
</feature>
<dbReference type="Pfam" id="PF25873">
    <property type="entry name" value="WHD_MalT"/>
    <property type="match status" value="1"/>
</dbReference>
<dbReference type="PANTHER" id="PTHR44688:SF16">
    <property type="entry name" value="DNA-BINDING TRANSCRIPTIONAL ACTIVATOR DEVR_DOSR"/>
    <property type="match status" value="1"/>
</dbReference>
<reference evidence="6" key="1">
    <citation type="submission" date="2010-03" db="EMBL/GenBank/DDBJ databases">
        <title>The genome sequence of Synergistetes sp. SGP1.</title>
        <authorList>
            <consortium name="metaHIT consortium -- http://www.metahit.eu/"/>
            <person name="Pajon A."/>
            <person name="Turner K."/>
            <person name="Parkhill J."/>
            <person name="Wade W."/>
            <person name="Vartoukian S."/>
        </authorList>
    </citation>
    <scope>NUCLEOTIDE SEQUENCE [LARGE SCALE GENOMIC DNA]</scope>
    <source>
        <strain evidence="6">SGP1</strain>
    </source>
</reference>
<dbReference type="InterPro" id="IPR016032">
    <property type="entry name" value="Sig_transdc_resp-reg_C-effctor"/>
</dbReference>
<dbReference type="KEGG" id="sbr:SY1_14690"/>
<name>A0AB94IXU3_9BACT</name>
<dbReference type="Gene3D" id="1.25.40.10">
    <property type="entry name" value="Tetratricopeptide repeat domain"/>
    <property type="match status" value="1"/>
</dbReference>
<dbReference type="PANTHER" id="PTHR44688">
    <property type="entry name" value="DNA-BINDING TRANSCRIPTIONAL ACTIVATOR DEVR_DOSR"/>
    <property type="match status" value="1"/>
</dbReference>
<evidence type="ECO:0000256" key="2">
    <source>
        <dbReference type="ARBA" id="ARBA00023125"/>
    </source>
</evidence>
<dbReference type="InterPro" id="IPR027417">
    <property type="entry name" value="P-loop_NTPase"/>
</dbReference>
<dbReference type="EMBL" id="FP929056">
    <property type="protein sequence ID" value="CBL28504.1"/>
    <property type="molecule type" value="Genomic_DNA"/>
</dbReference>
<evidence type="ECO:0000313" key="6">
    <source>
        <dbReference type="Proteomes" id="UP000008957"/>
    </source>
</evidence>
<sequence>MSEEHFLPPRAGKGVLSRARVNAILEAAKERGGQWIYVGAPGGFGKSLAVSQWLAPQRNKHAWITLDPYDNNEGRFVRKLLGGLAFAQRANRRLAHTVERVRPPFLECLFDALDLLLPNEKKYVLVLDDLHHLRDGAVLRALPLFRKRLPSAFTVCLLSRDEPPDVFLDAILKGDMTVLDARDLAFDEEELRRLLSRNGLSASQAPDLLRRTAGWPIAVRALLMGRETPEEAEKKRKMSPDEVLHGEELLRRYLDVHVWSGWGDRVQDFLMQASLPALLDGRLCRRLTGRQDSAEILESLSRNLAFVSRLGDGRYRLHDLFRDFLREKLAESPRAGEVHALEKKVADALFEEEDYYAAAAHYIRCSDSRGLSDCCAAFRRIAASSSIEDRIAFFKEYVIGGREELRKDLFEGNLPIMAQCAFVYYVEGDARQFLRLMDKIERELKGRSPKDDSCKKVDEDALQFFWVLRALDFRRPLDRYTDEFLAGRKDLEPLLAGGRLRVGTFTAAMPMLHRSLMDQSDLARGRSLYAQAERRRKAFTSFLGNEHLVILECHLAGILYESGRLPEACFRALKAQEMMETTPCRAEVRFSADLILSAILRGMGRRDEATRIEAETERRIEREGLLPLRPSLRTWRYASRIAGGDGTAAREWLDTYAPPLADRLPLYRMHQHFVTVRALLAVREDALAVLFGEKLLKLGMDFRRQLDVIEASLLLSIAHRNLGNRKKSLFYIERALKIAALCNFSRLFIDDAPALAPILDALLRAFKTRKALWIDFAVRVRAAMAGTDTASPPPSKAEAETVPLLNGRQVRILELLERNASYGEIAKDLGIAHSTAKYHVLRLYRALGASSAAEALARAGCSRPQREDGLA</sequence>
<dbReference type="InterPro" id="IPR011990">
    <property type="entry name" value="TPR-like_helical_dom_sf"/>
</dbReference>